<feature type="region of interest" description="Disordered" evidence="1">
    <location>
        <begin position="152"/>
        <end position="178"/>
    </location>
</feature>
<proteinExistence type="predicted"/>
<comment type="caution">
    <text evidence="2">The sequence shown here is derived from an EMBL/GenBank/DDBJ whole genome shotgun (WGS) entry which is preliminary data.</text>
</comment>
<keyword evidence="3" id="KW-1185">Reference proteome</keyword>
<dbReference type="EMBL" id="BGZK01000764">
    <property type="protein sequence ID" value="GBP59572.1"/>
    <property type="molecule type" value="Genomic_DNA"/>
</dbReference>
<gene>
    <name evidence="2" type="ORF">EVAR_83291_1</name>
</gene>
<sequence>MGNGLVMIVSLVGGRSRVASADMEMGQSACSPSVRPRILNDRGPIAASITLLARYPHHHRQLPLSREHVGASRRRLAGGGGRCALGPLPSPEMRHDRAPSAAVCAHVTLHTDVHPRSCKPNYMVNRRTLSSRMSYYVSIKISPDTIMTLETSHRNQNSSRTSRIAQTSGASETTRFTDAARPHRVLDYNKI</sequence>
<dbReference type="AlphaFoldDB" id="A0A4C1X9K4"/>
<protein>
    <submittedName>
        <fullName evidence="2">Uncharacterized protein</fullName>
    </submittedName>
</protein>
<evidence type="ECO:0000256" key="1">
    <source>
        <dbReference type="SAM" id="MobiDB-lite"/>
    </source>
</evidence>
<organism evidence="2 3">
    <name type="scientific">Eumeta variegata</name>
    <name type="common">Bagworm moth</name>
    <name type="synonym">Eumeta japonica</name>
    <dbReference type="NCBI Taxonomy" id="151549"/>
    <lineage>
        <taxon>Eukaryota</taxon>
        <taxon>Metazoa</taxon>
        <taxon>Ecdysozoa</taxon>
        <taxon>Arthropoda</taxon>
        <taxon>Hexapoda</taxon>
        <taxon>Insecta</taxon>
        <taxon>Pterygota</taxon>
        <taxon>Neoptera</taxon>
        <taxon>Endopterygota</taxon>
        <taxon>Lepidoptera</taxon>
        <taxon>Glossata</taxon>
        <taxon>Ditrysia</taxon>
        <taxon>Tineoidea</taxon>
        <taxon>Psychidae</taxon>
        <taxon>Oiketicinae</taxon>
        <taxon>Eumeta</taxon>
    </lineage>
</organism>
<reference evidence="2 3" key="1">
    <citation type="journal article" date="2019" name="Commun. Biol.">
        <title>The bagworm genome reveals a unique fibroin gene that provides high tensile strength.</title>
        <authorList>
            <person name="Kono N."/>
            <person name="Nakamura H."/>
            <person name="Ohtoshi R."/>
            <person name="Tomita M."/>
            <person name="Numata K."/>
            <person name="Arakawa K."/>
        </authorList>
    </citation>
    <scope>NUCLEOTIDE SEQUENCE [LARGE SCALE GENOMIC DNA]</scope>
</reference>
<name>A0A4C1X9K4_EUMVA</name>
<dbReference type="Proteomes" id="UP000299102">
    <property type="component" value="Unassembled WGS sequence"/>
</dbReference>
<feature type="compositionally biased region" description="Polar residues" evidence="1">
    <location>
        <begin position="152"/>
        <end position="176"/>
    </location>
</feature>
<accession>A0A4C1X9K4</accession>
<evidence type="ECO:0000313" key="2">
    <source>
        <dbReference type="EMBL" id="GBP59572.1"/>
    </source>
</evidence>
<evidence type="ECO:0000313" key="3">
    <source>
        <dbReference type="Proteomes" id="UP000299102"/>
    </source>
</evidence>